<reference evidence="3" key="1">
    <citation type="journal article" date="2019" name="Int. J. Syst. Evol. Microbiol.">
        <title>The Global Catalogue of Microorganisms (GCM) 10K type strain sequencing project: providing services to taxonomists for standard genome sequencing and annotation.</title>
        <authorList>
            <consortium name="The Broad Institute Genomics Platform"/>
            <consortium name="The Broad Institute Genome Sequencing Center for Infectious Disease"/>
            <person name="Wu L."/>
            <person name="Ma J."/>
        </authorList>
    </citation>
    <scope>NUCLEOTIDE SEQUENCE [LARGE SCALE GENOMIC DNA]</scope>
    <source>
        <strain evidence="3">NBRC 108728</strain>
    </source>
</reference>
<dbReference type="CDD" id="cd05289">
    <property type="entry name" value="MDR_like_2"/>
    <property type="match status" value="1"/>
</dbReference>
<evidence type="ECO:0000259" key="1">
    <source>
        <dbReference type="SMART" id="SM00829"/>
    </source>
</evidence>
<dbReference type="InterPro" id="IPR036291">
    <property type="entry name" value="NAD(P)-bd_dom_sf"/>
</dbReference>
<dbReference type="SMART" id="SM00829">
    <property type="entry name" value="PKS_ER"/>
    <property type="match status" value="1"/>
</dbReference>
<dbReference type="PANTHER" id="PTHR11695">
    <property type="entry name" value="ALCOHOL DEHYDROGENASE RELATED"/>
    <property type="match status" value="1"/>
</dbReference>
<sequence>MTSTMRAVVITENGGPDVLTPADIPTPGRQGSEVLIRVVAAGVNPFDVEARKGLAGRCGSPELPAVLGCDFSGVVVESPYAAHPLKPGYEVYGVASVPRSPGAYAEYVSVPALQVARKPKSLSHLEAAGVPLAALTAWGLVVDVAKAHEGQRILIQAGAGGVGHFAVQFAAYFGAHVITTGSPRNASWLRQLGATQVIDHTTHRFESEVSQVDVVINLVDDADVASRSLDVIRPGGLLVHVPVGDMAGLDDSATAAGVRFTDYAMAPDATCLAIIARLLDSGDVSVYVDDVYDLEDVADAHRLLERGHTRGKLVLKIAED</sequence>
<feature type="domain" description="Enoyl reductase (ER)" evidence="1">
    <location>
        <begin position="14"/>
        <end position="315"/>
    </location>
</feature>
<dbReference type="Gene3D" id="3.90.180.10">
    <property type="entry name" value="Medium-chain alcohol dehydrogenases, catalytic domain"/>
    <property type="match status" value="1"/>
</dbReference>
<dbReference type="EMBL" id="AP027732">
    <property type="protein sequence ID" value="BDZ51710.1"/>
    <property type="molecule type" value="Genomic_DNA"/>
</dbReference>
<accession>A0ABN6Y6U4</accession>
<dbReference type="InterPro" id="IPR011032">
    <property type="entry name" value="GroES-like_sf"/>
</dbReference>
<dbReference type="SUPFAM" id="SSF50129">
    <property type="entry name" value="GroES-like"/>
    <property type="match status" value="1"/>
</dbReference>
<proteinExistence type="predicted"/>
<dbReference type="SUPFAM" id="SSF51735">
    <property type="entry name" value="NAD(P)-binding Rossmann-fold domains"/>
    <property type="match status" value="1"/>
</dbReference>
<protein>
    <submittedName>
        <fullName evidence="2">NADPH:quinone reductase</fullName>
    </submittedName>
</protein>
<dbReference type="Pfam" id="PF13602">
    <property type="entry name" value="ADH_zinc_N_2"/>
    <property type="match status" value="1"/>
</dbReference>
<name>A0ABN6Y6U4_9MICO</name>
<dbReference type="InterPro" id="IPR013154">
    <property type="entry name" value="ADH-like_N"/>
</dbReference>
<dbReference type="Pfam" id="PF08240">
    <property type="entry name" value="ADH_N"/>
    <property type="match status" value="1"/>
</dbReference>
<keyword evidence="3" id="KW-1185">Reference proteome</keyword>
<dbReference type="Gene3D" id="3.40.50.720">
    <property type="entry name" value="NAD(P)-binding Rossmann-like Domain"/>
    <property type="match status" value="1"/>
</dbReference>
<evidence type="ECO:0000313" key="2">
    <source>
        <dbReference type="EMBL" id="BDZ51710.1"/>
    </source>
</evidence>
<evidence type="ECO:0000313" key="3">
    <source>
        <dbReference type="Proteomes" id="UP001321486"/>
    </source>
</evidence>
<dbReference type="Proteomes" id="UP001321486">
    <property type="component" value="Chromosome"/>
</dbReference>
<organism evidence="2 3">
    <name type="scientific">Frondihabitans sucicola</name>
    <dbReference type="NCBI Taxonomy" id="1268041"/>
    <lineage>
        <taxon>Bacteria</taxon>
        <taxon>Bacillati</taxon>
        <taxon>Actinomycetota</taxon>
        <taxon>Actinomycetes</taxon>
        <taxon>Micrococcales</taxon>
        <taxon>Microbacteriaceae</taxon>
        <taxon>Frondihabitans</taxon>
    </lineage>
</organism>
<dbReference type="InterPro" id="IPR050700">
    <property type="entry name" value="YIM1/Zinc_Alcohol_DH_Fams"/>
</dbReference>
<dbReference type="InterPro" id="IPR020843">
    <property type="entry name" value="ER"/>
</dbReference>
<dbReference type="PANTHER" id="PTHR11695:SF294">
    <property type="entry name" value="RETICULON-4-INTERACTING PROTEIN 1, MITOCHONDRIAL"/>
    <property type="match status" value="1"/>
</dbReference>
<gene>
    <name evidence="2" type="primary">qor_2</name>
    <name evidence="2" type="ORF">GCM10025867_39510</name>
</gene>